<feature type="transmembrane region" description="Helical" evidence="2">
    <location>
        <begin position="55"/>
        <end position="82"/>
    </location>
</feature>
<feature type="region of interest" description="Disordered" evidence="1">
    <location>
        <begin position="1613"/>
        <end position="1665"/>
    </location>
</feature>
<accession>A0A914HYF4</accession>
<feature type="compositionally biased region" description="Basic and acidic residues" evidence="1">
    <location>
        <begin position="2063"/>
        <end position="2077"/>
    </location>
</feature>
<keyword evidence="2" id="KW-0472">Membrane</keyword>
<dbReference type="PANTHER" id="PTHR31640">
    <property type="entry name" value="TRANSMEMBRANE PROTEIN KIAA1109"/>
    <property type="match status" value="1"/>
</dbReference>
<feature type="domain" description="Bridge-like lipid transfer protein family member 1 C-terminal" evidence="4">
    <location>
        <begin position="2237"/>
        <end position="2453"/>
    </location>
</feature>
<sequence>MANDSLPISSEISPAFALFDNITGSSSPSLETGIDFFSELQQDLKREWRGDSPSINFFLLIASLLAFIVWALFISFFFSRVVGVLVSLLLRRSLIWLSLPAIRHASVGSFSLSVISGKIMFKDLRIVTDDFSLRINEGFLIFSYWIFVPKHSHLTECMNVSRLFIYLNGLQLGLFNRLSIYRSLATKAYPSNARDALRDIQQGPVEQPQQSATASSCNLEMLEMQLNAWWDKLWRLFGAIRVDIGSARILAGNQLLPTTFCVTFDDFSSKFMLTEASNAVDRFMLRVKGSVEHFRTSLVKTTNYAGAFEEPPRTMGGDFVLLQTASMQFFYHQDLLGVVRDNNKQRLDECLPVWESIWRLDKNTVVNYSPWTDKQRSLLYNFFFPSEFGVTPVTKMPGKNQRRVLIAHEMRVVLLRDASFDVWFMRGGELESMSSTLKQGSTLEFIFPWTTAENGSTVSVTGSFLRVETITSLPFRKFFACETLSFNLSANFPRAFNRQQQWEFTLELHDVLLNFIWDHKRFVSELIGQWASINQSDLCNFSPFICAFKINVLEKFNVLLLLNDKNWVDVSSMDQSEENLLGSVQEFAPKTIPTNFKVKMEEKLSFNVRVPNNCALRVPFIELLKSANLSEEWANVGQEWVELWRTDSISCNLEYEYHPKAHGNFCRSPIPSKYLDVLVPPRPQHPRELPPDNLFVELLIAESNIQLSGMFIRLLFAFKDNYFGLYDSISDPSKRNGPISQRFVEKDDGFPEDYRPLDVSLSVQIDTVTAKCPIHRQVAFDKSPKLNCFVPLVNINKIVVELKKTHTEAQIQVVTSPIRIQFDDTSNSWASISAIRFRGQSLYSDCDVPWRIEYEEYAWLTEVVVGECLAQMNVADLVNTLHFLESTLFFLSCTDEETEVPQRFKICQHFQLTKNCATNAKIDQTTNNSFHCPSAEDVKYRHNRVSVDSVQLSLFADAQQTLLLLEMPKGIRISHCNFHLGMCETFNNIVLLCSQFDTKLFLKLNQPTAEAQKRWADVGSLSVKQICLDFGLSSAFAAGNASSGCSSNGQMAFLQRHDKASRRLPFIWSSTDRGVVCACFEPFRFFEDDQILEVLPNSFSNFVPFVSFDDKGVPLKMFARSLIFPQILCVLSTETDFDSPFEDKKGPFFHKESSANSFQEQNEPQIRGPLQFGRATPSILRLTITQNETRIVARTQKDEDAALRQLRQRHFDEGGTCTKMRGKLAQNIELFTTPILLNAMENIATEVYAFETNSHSALILQRIYAKCSSKQHQQPLIAETKVKNSFPLNFSGNLAMPSIDVCLLQIADCSNLPSLILCKSPPFSVETISKKGNHEGIFSAATVSQWQLKIFKITEWNKPKCPNIGTAPTICDGKKIVADGRANFSETNWNEIPALANCCPFGPQYLLDIELTNSHFDLSFVQRTDGTFSSEINLKIGSLNLSPFDERPGVINDRNDTFAHSIAFIYSEWHRIICNFRSRLLQLSSAFEESRDLTLIRMLATGLDTQEWMDGIVCSMGGQEMGRVKSSNRFLNSCPSCKLIHSLLSLHNKHPNVGRENLRGTKKERQIIGDMKRRHLALETLFAHWQPLICSQIQLIDQSTISKYIRTIDEEGHKGEIPSGSAGDEQTLSTATAQRQQHKMGHRRMASNTTAEAPPSGGVDSQSAEQPDLYHRILQAHKEYKERRYRRQQTLAVKWKIGTMPTDHLKAEELPCPLFFYPLFEELSLGRSSLDAIGKLIYLLKESKISAKIRRIAVSVVDRKSLGHQFPSLSVNPFIIIDEFRWNAALDSNLFMDAHRMRPLRATFGLKQCTDVQNIRFSVSIPSLYFINNLKQCLQSIVKTDLTHPKNDDVNHATTTFAPEEENSLGDQWADDLNTKMRLNGGDDKFAQSIQFTFDSDNACEMFSCEGLLTDLFVSLTSHSVQNSTQLQKSVRIGAENVGEEADNGSLLIENRVQKMSLIIAENIHEDGGQKRTSTASSKGSTSRAQQILNCSMKEIVAVFEGVLEGQLGQNKRKLTVKIGGVQGVLPMHAESIHEVVLRHGSQLNQQFHLIVGPQHPNLTESQTRREKLPENREEGATRNFVSTPESPIVEQLPSSSLFNEFLSDQQNANEEFLNGKVVQTLLNDQSSILESLLPLDLSLELVTFELSAQLFPSLEVQYKLDGALVKGKCEAANFDFESAIRSHQLHFVVTSSSSIGGQSAKDGDRFADTFSLPLPLLNSTGIYKSGRRPSFELSISIGAIVHSFSTDLLNQVLLAQETLRTELMFLWKKLADEKWGTGKDNDPHQQHLPADQRETRLLFSIDVRCNESESTHYWLQIAATTPTGIAAILLLQETHFQIGNKSTSNESIMAQAIAKLSLKLSQTYKWTLYEETKEEQREFATFITQISAKNEMPFNQSNNNFSSERRHWLHNYSVSLIRPFLMMRPKALDKAILFWLNYRNTYNCWQEERNKLLQMSGRKEEKRDEEVTWRRSVGEGEAITRSNSSITASALEFQLSVSIQDGFHACMPLLGAHDDSSTVLAVSLHHTEGPVSKRTRWTETRGLGSRHCHLMPHFHQRNFGTE</sequence>
<evidence type="ECO:0000259" key="4">
    <source>
        <dbReference type="Pfam" id="PF25040"/>
    </source>
</evidence>
<keyword evidence="2" id="KW-0812">Transmembrane</keyword>
<proteinExistence type="predicted"/>
<evidence type="ECO:0000256" key="2">
    <source>
        <dbReference type="SAM" id="Phobius"/>
    </source>
</evidence>
<dbReference type="WBParaSite" id="Gr19_v10_g4949.t1">
    <property type="protein sequence ID" value="Gr19_v10_g4949.t1"/>
    <property type="gene ID" value="Gr19_v10_g4949"/>
</dbReference>
<dbReference type="InterPro" id="IPR047104">
    <property type="entry name" value="BLTP1_N"/>
</dbReference>
<name>A0A914HYF4_GLORO</name>
<dbReference type="GO" id="GO:0098793">
    <property type="term" value="C:presynapse"/>
    <property type="evidence" value="ECO:0007669"/>
    <property type="project" value="GOC"/>
</dbReference>
<dbReference type="PANTHER" id="PTHR31640:SF1">
    <property type="entry name" value="BRIDGE-LIKE LIPID TRANSFER PROTEIN FAMILY MEMBER 1"/>
    <property type="match status" value="1"/>
</dbReference>
<feature type="compositionally biased region" description="Polar residues" evidence="1">
    <location>
        <begin position="1624"/>
        <end position="1635"/>
    </location>
</feature>
<evidence type="ECO:0000256" key="1">
    <source>
        <dbReference type="SAM" id="MobiDB-lite"/>
    </source>
</evidence>
<keyword evidence="5" id="KW-1185">Reference proteome</keyword>
<dbReference type="Pfam" id="PF20413">
    <property type="entry name" value="BLTP1_N"/>
    <property type="match status" value="1"/>
</dbReference>
<dbReference type="InterPro" id="IPR056742">
    <property type="entry name" value="BLTP1_C"/>
</dbReference>
<evidence type="ECO:0000313" key="6">
    <source>
        <dbReference type="WBParaSite" id="Gr19_v10_g4949.t1"/>
    </source>
</evidence>
<feature type="domain" description="Bridge-like lipid transfer protein family member 1 N-terminal" evidence="3">
    <location>
        <begin position="54"/>
        <end position="583"/>
    </location>
</feature>
<evidence type="ECO:0000313" key="5">
    <source>
        <dbReference type="Proteomes" id="UP000887572"/>
    </source>
</evidence>
<feature type="region of interest" description="Disordered" evidence="1">
    <location>
        <begin position="2057"/>
        <end position="2079"/>
    </location>
</feature>
<dbReference type="GO" id="GO:0048488">
    <property type="term" value="P:synaptic vesicle endocytosis"/>
    <property type="evidence" value="ECO:0007669"/>
    <property type="project" value="TreeGrafter"/>
</dbReference>
<reference evidence="6" key="1">
    <citation type="submission" date="2022-11" db="UniProtKB">
        <authorList>
            <consortium name="WormBaseParasite"/>
        </authorList>
    </citation>
    <scope>IDENTIFICATION</scope>
</reference>
<protein>
    <submittedName>
        <fullName evidence="6">Bridge-like lipid transfer protein family member 1 N-terminal domain-containing protein</fullName>
    </submittedName>
</protein>
<evidence type="ECO:0000259" key="3">
    <source>
        <dbReference type="Pfam" id="PF20413"/>
    </source>
</evidence>
<feature type="compositionally biased region" description="Basic residues" evidence="1">
    <location>
        <begin position="1636"/>
        <end position="1645"/>
    </location>
</feature>
<dbReference type="Proteomes" id="UP000887572">
    <property type="component" value="Unplaced"/>
</dbReference>
<organism evidence="5 6">
    <name type="scientific">Globodera rostochiensis</name>
    <name type="common">Golden nematode worm</name>
    <name type="synonym">Heterodera rostochiensis</name>
    <dbReference type="NCBI Taxonomy" id="31243"/>
    <lineage>
        <taxon>Eukaryota</taxon>
        <taxon>Metazoa</taxon>
        <taxon>Ecdysozoa</taxon>
        <taxon>Nematoda</taxon>
        <taxon>Chromadorea</taxon>
        <taxon>Rhabditida</taxon>
        <taxon>Tylenchina</taxon>
        <taxon>Tylenchomorpha</taxon>
        <taxon>Tylenchoidea</taxon>
        <taxon>Heteroderidae</taxon>
        <taxon>Heteroderinae</taxon>
        <taxon>Globodera</taxon>
    </lineage>
</organism>
<dbReference type="InterPro" id="IPR033616">
    <property type="entry name" value="BLTP1"/>
</dbReference>
<keyword evidence="2" id="KW-1133">Transmembrane helix</keyword>
<dbReference type="Pfam" id="PF25040">
    <property type="entry name" value="BLTP1_C"/>
    <property type="match status" value="1"/>
</dbReference>